<keyword evidence="2" id="KW-0813">Transport</keyword>
<reference evidence="7" key="1">
    <citation type="submission" date="2020-04" db="EMBL/GenBank/DDBJ databases">
        <authorList>
            <person name="Alioto T."/>
            <person name="Alioto T."/>
            <person name="Gomez Garrido J."/>
        </authorList>
    </citation>
    <scope>NUCLEOTIDE SEQUENCE</scope>
    <source>
        <strain evidence="7">A484AB</strain>
    </source>
</reference>
<evidence type="ECO:0000313" key="8">
    <source>
        <dbReference type="Proteomes" id="UP001152795"/>
    </source>
</evidence>
<dbReference type="GO" id="GO:0005886">
    <property type="term" value="C:plasma membrane"/>
    <property type="evidence" value="ECO:0007669"/>
    <property type="project" value="UniProtKB-SubCell"/>
</dbReference>
<evidence type="ECO:0000256" key="5">
    <source>
        <dbReference type="ARBA" id="ARBA00022989"/>
    </source>
</evidence>
<dbReference type="PANTHER" id="PTHR30047">
    <property type="entry name" value="HIGH-AFFINITY CHOLINE TRANSPORT PROTEIN-RELATED"/>
    <property type="match status" value="1"/>
</dbReference>
<keyword evidence="8" id="KW-1185">Reference proteome</keyword>
<protein>
    <submittedName>
        <fullName evidence="7">Glycine betaine transporter -like</fullName>
    </submittedName>
</protein>
<gene>
    <name evidence="7" type="ORF">PACLA_8A066499</name>
</gene>
<accession>A0A7D9JJP3</accession>
<evidence type="ECO:0000256" key="3">
    <source>
        <dbReference type="ARBA" id="ARBA00022475"/>
    </source>
</evidence>
<evidence type="ECO:0000256" key="4">
    <source>
        <dbReference type="ARBA" id="ARBA00022692"/>
    </source>
</evidence>
<evidence type="ECO:0000256" key="2">
    <source>
        <dbReference type="ARBA" id="ARBA00022448"/>
    </source>
</evidence>
<comment type="subcellular location">
    <subcellularLocation>
        <location evidence="1">Cell membrane</location>
        <topology evidence="1">Multi-pass membrane protein</topology>
    </subcellularLocation>
</comment>
<proteinExistence type="predicted"/>
<dbReference type="Pfam" id="PF02028">
    <property type="entry name" value="BCCT"/>
    <property type="match status" value="1"/>
</dbReference>
<keyword evidence="4" id="KW-0812">Transmembrane</keyword>
<keyword evidence="3" id="KW-1003">Cell membrane</keyword>
<evidence type="ECO:0000256" key="1">
    <source>
        <dbReference type="ARBA" id="ARBA00004651"/>
    </source>
</evidence>
<keyword evidence="5" id="KW-1133">Transmembrane helix</keyword>
<evidence type="ECO:0000256" key="6">
    <source>
        <dbReference type="ARBA" id="ARBA00023136"/>
    </source>
</evidence>
<organism evidence="7 8">
    <name type="scientific">Paramuricea clavata</name>
    <name type="common">Red gorgonian</name>
    <name type="synonym">Violescent sea-whip</name>
    <dbReference type="NCBI Taxonomy" id="317549"/>
    <lineage>
        <taxon>Eukaryota</taxon>
        <taxon>Metazoa</taxon>
        <taxon>Cnidaria</taxon>
        <taxon>Anthozoa</taxon>
        <taxon>Octocorallia</taxon>
        <taxon>Malacalcyonacea</taxon>
        <taxon>Plexauridae</taxon>
        <taxon>Paramuricea</taxon>
    </lineage>
</organism>
<dbReference type="EMBL" id="CACRXK020017021">
    <property type="protein sequence ID" value="CAB4030639.1"/>
    <property type="molecule type" value="Genomic_DNA"/>
</dbReference>
<dbReference type="InterPro" id="IPR000060">
    <property type="entry name" value="BCCT_transptr"/>
</dbReference>
<keyword evidence="6" id="KW-0472">Membrane</keyword>
<dbReference type="Proteomes" id="UP001152795">
    <property type="component" value="Unassembled WGS sequence"/>
</dbReference>
<evidence type="ECO:0000313" key="7">
    <source>
        <dbReference type="EMBL" id="CAB4030639.1"/>
    </source>
</evidence>
<dbReference type="OrthoDB" id="1045822at2759"/>
<dbReference type="PANTHER" id="PTHR30047:SF7">
    <property type="entry name" value="HIGH-AFFINITY CHOLINE TRANSPORT PROTEIN"/>
    <property type="match status" value="1"/>
</dbReference>
<dbReference type="AlphaFoldDB" id="A0A7D9JJP3"/>
<sequence length="153" mass="17485">MEDVENHPQAGAWASDKCRRFKARLGPVRLNFNPVVAIAAGVLIWGFLTWCITDPERTSDYMISAKKWITANFTWFYIGVVNIWLVFLLMVYFSDACDKKLGRDDEEPEFSDGTYFTMLFAAGVGIGLFYFGVAEPVWHYAPGKAYGNRFWGR</sequence>
<comment type="caution">
    <text evidence="7">The sequence shown here is derived from an EMBL/GenBank/DDBJ whole genome shotgun (WGS) entry which is preliminary data.</text>
</comment>
<name>A0A7D9JJP3_PARCT</name>
<dbReference type="GO" id="GO:0022857">
    <property type="term" value="F:transmembrane transporter activity"/>
    <property type="evidence" value="ECO:0007669"/>
    <property type="project" value="InterPro"/>
</dbReference>